<dbReference type="SUPFAM" id="SSF54373">
    <property type="entry name" value="FAD-linked reductases, C-terminal domain"/>
    <property type="match status" value="1"/>
</dbReference>
<protein>
    <recommendedName>
        <fullName evidence="5">FAD-binding domain-containing protein</fullName>
    </recommendedName>
</protein>
<keyword evidence="3" id="KW-0274">FAD</keyword>
<name>A0AAE0NWQ7_9PEZI</name>
<evidence type="ECO:0000256" key="2">
    <source>
        <dbReference type="ARBA" id="ARBA00022630"/>
    </source>
</evidence>
<dbReference type="Pfam" id="PF01494">
    <property type="entry name" value="FAD_binding_3"/>
    <property type="match status" value="1"/>
</dbReference>
<sequence>MPSAVRPDTASGGLRVAIIGAGITGINLALGLQARNVSYTVYERAPGFREIGAGIGFSPNAERAMGSVNPEVLQAFRRVANPNGEDYFQWVDGHDTAELLFRLHVGKDGFQGCRRCDILEEWAKLIPPERVEFGKEIDCVTEDAKGLVIQFKDGTADTADVVIGCDGIRSRIRQLVLSNPKDKNAAQPHYSSKYCFRALVPMPAAVAAIGEYRSGTRFMYNGPKAHVITYPIGNNSVLNMLAVLSDNAPWPDQTKHTLSGSKSEATAAFEGWHPTVRKIVDLFPEQMDKWAIFDMAEHPASTYVRGRICVAGDAAHAAGPHLGAGGGMGIEDALVLSELLAKVDNLEEEAFRGSAGAALIEAALKVYNDVRYRRTQDVVQSTRAAVDLFQWQDRAIGSDGTKFGQQISRTFHHVWDYDVDDMVREALAKLDETVRKP</sequence>
<reference evidence="6" key="1">
    <citation type="journal article" date="2023" name="Mol. Phylogenet. Evol.">
        <title>Genome-scale phylogeny and comparative genomics of the fungal order Sordariales.</title>
        <authorList>
            <person name="Hensen N."/>
            <person name="Bonometti L."/>
            <person name="Westerberg I."/>
            <person name="Brannstrom I.O."/>
            <person name="Guillou S."/>
            <person name="Cros-Aarteil S."/>
            <person name="Calhoun S."/>
            <person name="Haridas S."/>
            <person name="Kuo A."/>
            <person name="Mondo S."/>
            <person name="Pangilinan J."/>
            <person name="Riley R."/>
            <person name="LaButti K."/>
            <person name="Andreopoulos B."/>
            <person name="Lipzen A."/>
            <person name="Chen C."/>
            <person name="Yan M."/>
            <person name="Daum C."/>
            <person name="Ng V."/>
            <person name="Clum A."/>
            <person name="Steindorff A."/>
            <person name="Ohm R.A."/>
            <person name="Martin F."/>
            <person name="Silar P."/>
            <person name="Natvig D.O."/>
            <person name="Lalanne C."/>
            <person name="Gautier V."/>
            <person name="Ament-Velasquez S.L."/>
            <person name="Kruys A."/>
            <person name="Hutchinson M.I."/>
            <person name="Powell A.J."/>
            <person name="Barry K."/>
            <person name="Miller A.N."/>
            <person name="Grigoriev I.V."/>
            <person name="Debuchy R."/>
            <person name="Gladieux P."/>
            <person name="Hiltunen Thoren M."/>
            <person name="Johannesson H."/>
        </authorList>
    </citation>
    <scope>NUCLEOTIDE SEQUENCE</scope>
    <source>
        <strain evidence="6">CBS 232.78</strain>
    </source>
</reference>
<dbReference type="InterPro" id="IPR036188">
    <property type="entry name" value="FAD/NAD-bd_sf"/>
</dbReference>
<evidence type="ECO:0000313" key="6">
    <source>
        <dbReference type="EMBL" id="KAK3389142.1"/>
    </source>
</evidence>
<dbReference type="PANTHER" id="PTHR46720">
    <property type="entry name" value="HYDROXYLASE, PUTATIVE (AFU_ORTHOLOGUE AFUA_3G01460)-RELATED"/>
    <property type="match status" value="1"/>
</dbReference>
<dbReference type="GO" id="GO:0016491">
    <property type="term" value="F:oxidoreductase activity"/>
    <property type="evidence" value="ECO:0007669"/>
    <property type="project" value="UniProtKB-KW"/>
</dbReference>
<evidence type="ECO:0000256" key="1">
    <source>
        <dbReference type="ARBA" id="ARBA00007992"/>
    </source>
</evidence>
<dbReference type="PANTHER" id="PTHR46720:SF3">
    <property type="entry name" value="FAD-BINDING DOMAIN-CONTAINING PROTEIN-RELATED"/>
    <property type="match status" value="1"/>
</dbReference>
<evidence type="ECO:0000313" key="7">
    <source>
        <dbReference type="Proteomes" id="UP001285441"/>
    </source>
</evidence>
<evidence type="ECO:0000256" key="4">
    <source>
        <dbReference type="ARBA" id="ARBA00023002"/>
    </source>
</evidence>
<comment type="similarity">
    <text evidence="1">Belongs to the paxM FAD-dependent monooxygenase family.</text>
</comment>
<dbReference type="PRINTS" id="PR00420">
    <property type="entry name" value="RNGMNOXGNASE"/>
</dbReference>
<accession>A0AAE0NWQ7</accession>
<dbReference type="Proteomes" id="UP001285441">
    <property type="component" value="Unassembled WGS sequence"/>
</dbReference>
<dbReference type="AlphaFoldDB" id="A0AAE0NWQ7"/>
<keyword evidence="4" id="KW-0560">Oxidoreductase</keyword>
<organism evidence="6 7">
    <name type="scientific">Podospora didyma</name>
    <dbReference type="NCBI Taxonomy" id="330526"/>
    <lineage>
        <taxon>Eukaryota</taxon>
        <taxon>Fungi</taxon>
        <taxon>Dikarya</taxon>
        <taxon>Ascomycota</taxon>
        <taxon>Pezizomycotina</taxon>
        <taxon>Sordariomycetes</taxon>
        <taxon>Sordariomycetidae</taxon>
        <taxon>Sordariales</taxon>
        <taxon>Podosporaceae</taxon>
        <taxon>Podospora</taxon>
    </lineage>
</organism>
<dbReference type="InterPro" id="IPR051104">
    <property type="entry name" value="FAD_monoxygenase"/>
</dbReference>
<dbReference type="Gene3D" id="3.50.50.60">
    <property type="entry name" value="FAD/NAD(P)-binding domain"/>
    <property type="match status" value="1"/>
</dbReference>
<keyword evidence="2" id="KW-0285">Flavoprotein</keyword>
<dbReference type="GO" id="GO:0071949">
    <property type="term" value="F:FAD binding"/>
    <property type="evidence" value="ECO:0007669"/>
    <property type="project" value="InterPro"/>
</dbReference>
<dbReference type="SUPFAM" id="SSF51905">
    <property type="entry name" value="FAD/NAD(P)-binding domain"/>
    <property type="match status" value="1"/>
</dbReference>
<proteinExistence type="inferred from homology"/>
<dbReference type="InterPro" id="IPR002938">
    <property type="entry name" value="FAD-bd"/>
</dbReference>
<dbReference type="GO" id="GO:0044550">
    <property type="term" value="P:secondary metabolite biosynthetic process"/>
    <property type="evidence" value="ECO:0007669"/>
    <property type="project" value="TreeGrafter"/>
</dbReference>
<evidence type="ECO:0000256" key="3">
    <source>
        <dbReference type="ARBA" id="ARBA00022827"/>
    </source>
</evidence>
<reference evidence="6" key="2">
    <citation type="submission" date="2023-06" db="EMBL/GenBank/DDBJ databases">
        <authorList>
            <consortium name="Lawrence Berkeley National Laboratory"/>
            <person name="Haridas S."/>
            <person name="Hensen N."/>
            <person name="Bonometti L."/>
            <person name="Westerberg I."/>
            <person name="Brannstrom I.O."/>
            <person name="Guillou S."/>
            <person name="Cros-Aarteil S."/>
            <person name="Calhoun S."/>
            <person name="Kuo A."/>
            <person name="Mondo S."/>
            <person name="Pangilinan J."/>
            <person name="Riley R."/>
            <person name="LaButti K."/>
            <person name="Andreopoulos B."/>
            <person name="Lipzen A."/>
            <person name="Chen C."/>
            <person name="Yanf M."/>
            <person name="Daum C."/>
            <person name="Ng V."/>
            <person name="Clum A."/>
            <person name="Steindorff A."/>
            <person name="Ohm R."/>
            <person name="Martin F."/>
            <person name="Silar P."/>
            <person name="Natvig D."/>
            <person name="Lalanne C."/>
            <person name="Gautier V."/>
            <person name="Ament-velasquez S.L."/>
            <person name="Kruys A."/>
            <person name="Hutchinson M.I."/>
            <person name="Powell A.J."/>
            <person name="Barry K."/>
            <person name="Miller A.N."/>
            <person name="Grigoriev I.V."/>
            <person name="Debuchy R."/>
            <person name="Gladieux P."/>
            <person name="Thoren M.H."/>
            <person name="Johannesson H."/>
        </authorList>
    </citation>
    <scope>NUCLEOTIDE SEQUENCE</scope>
    <source>
        <strain evidence="6">CBS 232.78</strain>
    </source>
</reference>
<dbReference type="EMBL" id="JAULSW010000002">
    <property type="protein sequence ID" value="KAK3389142.1"/>
    <property type="molecule type" value="Genomic_DNA"/>
</dbReference>
<evidence type="ECO:0000259" key="5">
    <source>
        <dbReference type="Pfam" id="PF01494"/>
    </source>
</evidence>
<keyword evidence="7" id="KW-1185">Reference proteome</keyword>
<comment type="caution">
    <text evidence="6">The sequence shown here is derived from an EMBL/GenBank/DDBJ whole genome shotgun (WGS) entry which is preliminary data.</text>
</comment>
<feature type="domain" description="FAD-binding" evidence="5">
    <location>
        <begin position="15"/>
        <end position="380"/>
    </location>
</feature>
<gene>
    <name evidence="6" type="ORF">B0H63DRAFT_463062</name>
</gene>